<dbReference type="GO" id="GO:0000981">
    <property type="term" value="F:DNA-binding transcription factor activity, RNA polymerase II-specific"/>
    <property type="evidence" value="ECO:0007669"/>
    <property type="project" value="InterPro"/>
</dbReference>
<organism evidence="4 5">
    <name type="scientific">Rhizoctonia solani</name>
    <dbReference type="NCBI Taxonomy" id="456999"/>
    <lineage>
        <taxon>Eukaryota</taxon>
        <taxon>Fungi</taxon>
        <taxon>Dikarya</taxon>
        <taxon>Basidiomycota</taxon>
        <taxon>Agaricomycotina</taxon>
        <taxon>Agaricomycetes</taxon>
        <taxon>Cantharellales</taxon>
        <taxon>Ceratobasidiaceae</taxon>
        <taxon>Rhizoctonia</taxon>
    </lineage>
</organism>
<dbReference type="PANTHER" id="PTHR37534:SF46">
    <property type="entry name" value="ZN(II)2CYS6 TRANSCRIPTION FACTOR (EUROFUNG)"/>
    <property type="match status" value="1"/>
</dbReference>
<evidence type="ECO:0000313" key="4">
    <source>
        <dbReference type="EMBL" id="CAE6434798.1"/>
    </source>
</evidence>
<dbReference type="InterPro" id="IPR021858">
    <property type="entry name" value="Fun_TF"/>
</dbReference>
<reference evidence="4" key="1">
    <citation type="submission" date="2021-01" db="EMBL/GenBank/DDBJ databases">
        <authorList>
            <person name="Kaushik A."/>
        </authorList>
    </citation>
    <scope>NUCLEOTIDE SEQUENCE</scope>
    <source>
        <strain evidence="4">AG4-R118</strain>
    </source>
</reference>
<sequence>MPPAARLLPGPAGTSCLTCKRRAQASHKKCDRKRPVCDRCSRGGYECLGYGHNKSNGFTYEESLLSGAGSSPLPPEPSTLTSSPSGDSPRDDETLLSNDTPDIRTSDNRAEHPVQSGTAQVRQDLSSLLAFYDEDAVIFDTFPPTRSKTQVAEHQLPLPLYSVNAVTTQRPIFATSPLLFELASRMSKSVPMPPDVQGITEYVISHFDRFLSITYFKPQEEFIKKLQSMSIWRLSTCGFARQGMLIDARIYDSVIEGSHITHSSEFTRWIEGFEEAIRARLDEPLTPYELQERLHDVLEMFFAKGRLVSAATTYGLFCRTVPNFLQVVYSDPTLRPTQPGPNLISIAHLLASSRYGPAYYVLMDIKGSMIYGVPQLVDYDTAIELFHVEPHPVEWIDCLPGEFLVLLAKINARRDQRSSEDWTNIERQLISWELRSKLEPKGLESWKLIAWRALQETWRHTLLMYLYLAVCGVPTDDSRIQSSLRQIFQLVGVIRRQNPPASNVHFLSQLAFAHALKIKED</sequence>
<gene>
    <name evidence="4" type="ORF">RDB_LOCUS40192</name>
</gene>
<comment type="subcellular location">
    <subcellularLocation>
        <location evidence="1">Nucleus</location>
    </subcellularLocation>
</comment>
<dbReference type="SUPFAM" id="SSF57701">
    <property type="entry name" value="Zn2/Cys6 DNA-binding domain"/>
    <property type="match status" value="1"/>
</dbReference>
<dbReference type="AlphaFoldDB" id="A0A8H2XV17"/>
<protein>
    <recommendedName>
        <fullName evidence="6">Zn(2)-C6 fungal-type domain-containing protein</fullName>
    </recommendedName>
</protein>
<proteinExistence type="predicted"/>
<feature type="region of interest" description="Disordered" evidence="3">
    <location>
        <begin position="63"/>
        <end position="119"/>
    </location>
</feature>
<name>A0A8H2XV17_9AGAM</name>
<evidence type="ECO:0000256" key="1">
    <source>
        <dbReference type="ARBA" id="ARBA00004123"/>
    </source>
</evidence>
<dbReference type="PANTHER" id="PTHR37534">
    <property type="entry name" value="TRANSCRIPTIONAL ACTIVATOR PROTEIN UGA3"/>
    <property type="match status" value="1"/>
</dbReference>
<dbReference type="InterPro" id="IPR001138">
    <property type="entry name" value="Zn2Cys6_DnaBD"/>
</dbReference>
<dbReference type="Proteomes" id="UP000663888">
    <property type="component" value="Unassembled WGS sequence"/>
</dbReference>
<evidence type="ECO:0008006" key="6">
    <source>
        <dbReference type="Google" id="ProtNLM"/>
    </source>
</evidence>
<comment type="caution">
    <text evidence="4">The sequence shown here is derived from an EMBL/GenBank/DDBJ whole genome shotgun (WGS) entry which is preliminary data.</text>
</comment>
<evidence type="ECO:0000256" key="2">
    <source>
        <dbReference type="ARBA" id="ARBA00023242"/>
    </source>
</evidence>
<dbReference type="GO" id="GO:0008270">
    <property type="term" value="F:zinc ion binding"/>
    <property type="evidence" value="ECO:0007669"/>
    <property type="project" value="InterPro"/>
</dbReference>
<dbReference type="Pfam" id="PF11951">
    <property type="entry name" value="Fungal_trans_2"/>
    <property type="match status" value="1"/>
</dbReference>
<dbReference type="CDD" id="cd00067">
    <property type="entry name" value="GAL4"/>
    <property type="match status" value="1"/>
</dbReference>
<keyword evidence="2" id="KW-0539">Nucleus</keyword>
<dbReference type="GO" id="GO:0005634">
    <property type="term" value="C:nucleus"/>
    <property type="evidence" value="ECO:0007669"/>
    <property type="project" value="UniProtKB-SubCell"/>
</dbReference>
<evidence type="ECO:0000313" key="5">
    <source>
        <dbReference type="Proteomes" id="UP000663888"/>
    </source>
</evidence>
<dbReference type="InterPro" id="IPR036864">
    <property type="entry name" value="Zn2-C6_fun-type_DNA-bd_sf"/>
</dbReference>
<feature type="compositionally biased region" description="Basic and acidic residues" evidence="3">
    <location>
        <begin position="101"/>
        <end position="112"/>
    </location>
</feature>
<dbReference type="EMBL" id="CAJMWX010000847">
    <property type="protein sequence ID" value="CAE6434798.1"/>
    <property type="molecule type" value="Genomic_DNA"/>
</dbReference>
<evidence type="ECO:0000256" key="3">
    <source>
        <dbReference type="SAM" id="MobiDB-lite"/>
    </source>
</evidence>
<accession>A0A8H2XV17</accession>